<dbReference type="EMBL" id="JBHTMM010000176">
    <property type="protein sequence ID" value="MFD1313267.1"/>
    <property type="molecule type" value="Genomic_DNA"/>
</dbReference>
<organism evidence="2 3">
    <name type="scientific">Streptomyces kaempferi</name>
    <dbReference type="NCBI Taxonomy" id="333725"/>
    <lineage>
        <taxon>Bacteria</taxon>
        <taxon>Bacillati</taxon>
        <taxon>Actinomycetota</taxon>
        <taxon>Actinomycetes</taxon>
        <taxon>Kitasatosporales</taxon>
        <taxon>Streptomycetaceae</taxon>
        <taxon>Streptomyces</taxon>
    </lineage>
</organism>
<feature type="domain" description="Transposase IS200-like" evidence="1">
    <location>
        <begin position="2"/>
        <end position="122"/>
    </location>
</feature>
<evidence type="ECO:0000313" key="2">
    <source>
        <dbReference type="EMBL" id="MFD1313267.1"/>
    </source>
</evidence>
<dbReference type="Proteomes" id="UP001597058">
    <property type="component" value="Unassembled WGS sequence"/>
</dbReference>
<dbReference type="RefSeq" id="WP_381242331.1">
    <property type="nucleotide sequence ID" value="NZ_JBHSKH010000114.1"/>
</dbReference>
<dbReference type="PANTHER" id="PTHR33360">
    <property type="entry name" value="TRANSPOSASE FOR INSERTION SEQUENCE ELEMENT IS200"/>
    <property type="match status" value="1"/>
</dbReference>
<reference evidence="3" key="1">
    <citation type="journal article" date="2019" name="Int. J. Syst. Evol. Microbiol.">
        <title>The Global Catalogue of Microorganisms (GCM) 10K type strain sequencing project: providing services to taxonomists for standard genome sequencing and annotation.</title>
        <authorList>
            <consortium name="The Broad Institute Genomics Platform"/>
            <consortium name="The Broad Institute Genome Sequencing Center for Infectious Disease"/>
            <person name="Wu L."/>
            <person name="Ma J."/>
        </authorList>
    </citation>
    <scope>NUCLEOTIDE SEQUENCE [LARGE SCALE GENOMIC DNA]</scope>
    <source>
        <strain evidence="3">CGMCC 4.7020</strain>
    </source>
</reference>
<dbReference type="Pfam" id="PF01797">
    <property type="entry name" value="Y1_Tnp"/>
    <property type="match status" value="1"/>
</dbReference>
<dbReference type="Gene3D" id="3.30.70.1290">
    <property type="entry name" value="Transposase IS200-like"/>
    <property type="match status" value="1"/>
</dbReference>
<evidence type="ECO:0000259" key="1">
    <source>
        <dbReference type="SMART" id="SM01321"/>
    </source>
</evidence>
<dbReference type="SMART" id="SM01321">
    <property type="entry name" value="Y1_Tnp"/>
    <property type="match status" value="1"/>
</dbReference>
<dbReference type="InterPro" id="IPR002686">
    <property type="entry name" value="Transposase_17"/>
</dbReference>
<dbReference type="NCBIfam" id="NF033573">
    <property type="entry name" value="transpos_IS200"/>
    <property type="match status" value="1"/>
</dbReference>
<gene>
    <name evidence="2" type="primary">tnpA</name>
    <name evidence="2" type="ORF">ACFQ5X_47010</name>
</gene>
<proteinExistence type="predicted"/>
<dbReference type="SUPFAM" id="SSF143422">
    <property type="entry name" value="Transposase IS200-like"/>
    <property type="match status" value="1"/>
</dbReference>
<name>A0ABW3XVY9_9ACTN</name>
<dbReference type="PANTHER" id="PTHR33360:SF2">
    <property type="entry name" value="TRANSPOSASE FOR INSERTION SEQUENCE ELEMENT IS200"/>
    <property type="match status" value="1"/>
</dbReference>
<keyword evidence="3" id="KW-1185">Reference proteome</keyword>
<accession>A0ABW3XVY9</accession>
<comment type="caution">
    <text evidence="2">The sequence shown here is derived from an EMBL/GenBank/DDBJ whole genome shotgun (WGS) entry which is preliminary data.</text>
</comment>
<sequence>MVLGHLTDRGVLAATSAYHRRVWGYRIQPSRDLHDLIHFGTRDLKFNGERDHVHLLVHYPPKVAISRLVGSLKGVSARRLRHEFPSHIRTYLWGEHFWSPSYFAASCGGAPLAVIREYIENQKLRPIPQTRAPARVRAALRSASSRA</sequence>
<evidence type="ECO:0000313" key="3">
    <source>
        <dbReference type="Proteomes" id="UP001597058"/>
    </source>
</evidence>
<dbReference type="InterPro" id="IPR036515">
    <property type="entry name" value="Transposase_17_sf"/>
</dbReference>
<protein>
    <submittedName>
        <fullName evidence="2">IS200/IS605 family transposase</fullName>
    </submittedName>
</protein>